<feature type="transmembrane region" description="Helical" evidence="1">
    <location>
        <begin position="239"/>
        <end position="257"/>
    </location>
</feature>
<feature type="transmembrane region" description="Helical" evidence="1">
    <location>
        <begin position="204"/>
        <end position="227"/>
    </location>
</feature>
<feature type="transmembrane region" description="Helical" evidence="1">
    <location>
        <begin position="68"/>
        <end position="87"/>
    </location>
</feature>
<dbReference type="AlphaFoldDB" id="A0A0A6UWS2"/>
<evidence type="ECO:0000313" key="2">
    <source>
        <dbReference type="EMBL" id="KHD79323.1"/>
    </source>
</evidence>
<keyword evidence="1" id="KW-0472">Membrane</keyword>
<keyword evidence="1" id="KW-1133">Transmembrane helix</keyword>
<feature type="transmembrane region" description="Helical" evidence="1">
    <location>
        <begin position="277"/>
        <end position="294"/>
    </location>
</feature>
<feature type="transmembrane region" description="Helical" evidence="1">
    <location>
        <begin position="118"/>
        <end position="139"/>
    </location>
</feature>
<organism evidence="2 3">
    <name type="scientific">Actinoplanes utahensis</name>
    <dbReference type="NCBI Taxonomy" id="1869"/>
    <lineage>
        <taxon>Bacteria</taxon>
        <taxon>Bacillati</taxon>
        <taxon>Actinomycetota</taxon>
        <taxon>Actinomycetes</taxon>
        <taxon>Micromonosporales</taxon>
        <taxon>Micromonosporaceae</taxon>
        <taxon>Actinoplanes</taxon>
    </lineage>
</organism>
<protein>
    <recommendedName>
        <fullName evidence="4">Glycosyltransferase RgtA/B/C/D-like domain-containing protein</fullName>
    </recommendedName>
</protein>
<evidence type="ECO:0008006" key="4">
    <source>
        <dbReference type="Google" id="ProtNLM"/>
    </source>
</evidence>
<feature type="transmembrane region" description="Helical" evidence="1">
    <location>
        <begin position="94"/>
        <end position="112"/>
    </location>
</feature>
<dbReference type="eggNOG" id="COG0815">
    <property type="taxonomic scope" value="Bacteria"/>
</dbReference>
<sequence length="594" mass="64143">MAAVLIAASVIWRASITTRGYLTADDFPIVSQAHEYGLGGLFTLYNNHFMPAGRLVTYLIDRLTGYEYWPYAALMILGQLAVSIAFYRLLKLMLPAGWALLVPLTLFLFNPLTLEVSAWWAVGLNLLPMQLAMIVALAAQVRYVQTGDRRHLITLAAAVLVGLLFFEKALLIVPLVFLATLFLYAPGGPVRALVVTIRRWWPAWALLTAISLLFLGVYLAMATGSSVRVPRSAMEVGDFLVQFFGSSLASGLTGGPWSWLDAADGPAVAAPTREAQWISWALVAALFALTLWLRRSVAGRAWGLMIVFALLAAGLIAFTRLGSEMSGVAGLVPRYLGDVFVVAALCVGVAVAGLRRPAADGGEPVADPVPAPVRRHPQQFVVGLGVGLVLLIASSVYSSVDFATDWASKAGREYLATATRELNAAEPGTVFMDQPVPELVVPSLVYPWNKQSKFFGPLGDEGPVFVTEARKLSVIDDSGHVRPAWVKGVKNKPGPIPGCGYRVAGGKTTTIKLETALINYWHAVRIGYISDRATVATMRIGDREPVTFDVHQGLNAMFLLRMADGDEVELTLRDPKAGLCTDEIEIGALVPQPM</sequence>
<dbReference type="STRING" id="1869.MB27_01360"/>
<feature type="transmembrane region" description="Helical" evidence="1">
    <location>
        <begin position="301"/>
        <end position="323"/>
    </location>
</feature>
<feature type="transmembrane region" description="Helical" evidence="1">
    <location>
        <begin position="151"/>
        <end position="184"/>
    </location>
</feature>
<gene>
    <name evidence="2" type="ORF">MB27_01360</name>
</gene>
<evidence type="ECO:0000313" key="3">
    <source>
        <dbReference type="Proteomes" id="UP000054537"/>
    </source>
</evidence>
<dbReference type="EMBL" id="JRTT01000001">
    <property type="protein sequence ID" value="KHD79323.1"/>
    <property type="molecule type" value="Genomic_DNA"/>
</dbReference>
<keyword evidence="3" id="KW-1185">Reference proteome</keyword>
<accession>A0A0A6UWS2</accession>
<feature type="transmembrane region" description="Helical" evidence="1">
    <location>
        <begin position="335"/>
        <end position="354"/>
    </location>
</feature>
<keyword evidence="1" id="KW-0812">Transmembrane</keyword>
<proteinExistence type="predicted"/>
<comment type="caution">
    <text evidence="2">The sequence shown here is derived from an EMBL/GenBank/DDBJ whole genome shotgun (WGS) entry which is preliminary data.</text>
</comment>
<evidence type="ECO:0000256" key="1">
    <source>
        <dbReference type="SAM" id="Phobius"/>
    </source>
</evidence>
<dbReference type="Proteomes" id="UP000054537">
    <property type="component" value="Unassembled WGS sequence"/>
</dbReference>
<reference evidence="2 3" key="1">
    <citation type="submission" date="2014-10" db="EMBL/GenBank/DDBJ databases">
        <title>Draft genome sequence of Actinoplanes utahensis NRRL 12052.</title>
        <authorList>
            <person name="Velasco-Bucheli B."/>
            <person name="del Cerro C."/>
            <person name="Hormigo D."/>
            <person name="Garcia J.L."/>
            <person name="Acebal C."/>
            <person name="Arroyo M."/>
            <person name="de la Mata I."/>
        </authorList>
    </citation>
    <scope>NUCLEOTIDE SEQUENCE [LARGE SCALE GENOMIC DNA]</scope>
    <source>
        <strain evidence="2 3">NRRL 12052</strain>
    </source>
</reference>
<name>A0A0A6UWS2_ACTUT</name>
<feature type="transmembrane region" description="Helical" evidence="1">
    <location>
        <begin position="380"/>
        <end position="400"/>
    </location>
</feature>